<dbReference type="PANTHER" id="PTHR45627">
    <property type="entry name" value="ADENYLATE CYCLASE TYPE 1"/>
    <property type="match status" value="1"/>
</dbReference>
<evidence type="ECO:0000256" key="1">
    <source>
        <dbReference type="ARBA" id="ARBA00022741"/>
    </source>
</evidence>
<proteinExistence type="predicted"/>
<comment type="caution">
    <text evidence="4">The sequence shown here is derived from an EMBL/GenBank/DDBJ whole genome shotgun (WGS) entry which is preliminary data.</text>
</comment>
<reference evidence="4 5" key="1">
    <citation type="journal article" date="2019" name="Mol. Ecol. Resour.">
        <title>Improving Illumina assemblies with Hi-C and long reads: an example with the North African dromedary.</title>
        <authorList>
            <person name="Elbers J.P."/>
            <person name="Rogers M.F."/>
            <person name="Perelman P.L."/>
            <person name="Proskuryakova A.A."/>
            <person name="Serdyukova N.A."/>
            <person name="Johnson W.E."/>
            <person name="Horin P."/>
            <person name="Corander J."/>
            <person name="Murphy D."/>
            <person name="Burger P.A."/>
        </authorList>
    </citation>
    <scope>NUCLEOTIDE SEQUENCE [LARGE SCALE GENOMIC DNA]</scope>
    <source>
        <strain evidence="4">Drom800</strain>
        <tissue evidence="4">Blood</tissue>
    </source>
</reference>
<dbReference type="GO" id="GO:0005886">
    <property type="term" value="C:plasma membrane"/>
    <property type="evidence" value="ECO:0007669"/>
    <property type="project" value="TreeGrafter"/>
</dbReference>
<evidence type="ECO:0000313" key="4">
    <source>
        <dbReference type="EMBL" id="KAB1281122.1"/>
    </source>
</evidence>
<feature type="region of interest" description="Disordered" evidence="3">
    <location>
        <begin position="86"/>
        <end position="106"/>
    </location>
</feature>
<dbReference type="Proteomes" id="UP000299084">
    <property type="component" value="Unassembled WGS sequence"/>
</dbReference>
<evidence type="ECO:0000256" key="2">
    <source>
        <dbReference type="ARBA" id="ARBA00023239"/>
    </source>
</evidence>
<evidence type="ECO:0000313" key="5">
    <source>
        <dbReference type="Proteomes" id="UP000299084"/>
    </source>
</evidence>
<keyword evidence="5" id="KW-1185">Reference proteome</keyword>
<dbReference type="EMBL" id="JWIN03000003">
    <property type="protein sequence ID" value="KAB1281122.1"/>
    <property type="molecule type" value="Genomic_DNA"/>
</dbReference>
<dbReference type="GO" id="GO:0004016">
    <property type="term" value="F:adenylate cyclase activity"/>
    <property type="evidence" value="ECO:0007669"/>
    <property type="project" value="TreeGrafter"/>
</dbReference>
<sequence length="243" mass="26916">MRIPTAQMVEELESKSCSQVLEKYDSFSTKVYLGHYYKERVVFCSLLVLSSPRASRTENELVSLSNEDYAVYVRHAIQLFLEKPPPDEAQEEGQCTAARGGSGSGGSSQPITAILLSSCTLALNAQQLDIRLRLDYVSASQALWQTGDGAEGLSLPRLDVMAGREERDDVERVKLDNKSVLFNLLPAHVTQHFLMSSPRNTVLYCQSCSQVGVMLTSIPKFNDFYIQLDDRQQRGGAVSASPE</sequence>
<dbReference type="PANTHER" id="PTHR45627:SF26">
    <property type="entry name" value="ADENYLATE CYCLASE TYPE 1"/>
    <property type="match status" value="1"/>
</dbReference>
<dbReference type="GO" id="GO:0006171">
    <property type="term" value="P:cAMP biosynthetic process"/>
    <property type="evidence" value="ECO:0007669"/>
    <property type="project" value="TreeGrafter"/>
</dbReference>
<dbReference type="GO" id="GO:0000166">
    <property type="term" value="F:nucleotide binding"/>
    <property type="evidence" value="ECO:0007669"/>
    <property type="project" value="UniProtKB-KW"/>
</dbReference>
<accession>A0A5N4ECG8</accession>
<name>A0A5N4ECG8_CAMDR</name>
<protein>
    <submittedName>
        <fullName evidence="4">Adenylate cyclase type 1</fullName>
    </submittedName>
</protein>
<gene>
    <name evidence="4" type="ORF">Cadr_000005110</name>
</gene>
<evidence type="ECO:0000256" key="3">
    <source>
        <dbReference type="SAM" id="MobiDB-lite"/>
    </source>
</evidence>
<keyword evidence="2" id="KW-0456">Lyase</keyword>
<dbReference type="AlphaFoldDB" id="A0A5N4ECG8"/>
<keyword evidence="1" id="KW-0547">Nucleotide-binding</keyword>
<organism evidence="4 5">
    <name type="scientific">Camelus dromedarius</name>
    <name type="common">Dromedary</name>
    <name type="synonym">Arabian camel</name>
    <dbReference type="NCBI Taxonomy" id="9838"/>
    <lineage>
        <taxon>Eukaryota</taxon>
        <taxon>Metazoa</taxon>
        <taxon>Chordata</taxon>
        <taxon>Craniata</taxon>
        <taxon>Vertebrata</taxon>
        <taxon>Euteleostomi</taxon>
        <taxon>Mammalia</taxon>
        <taxon>Eutheria</taxon>
        <taxon>Laurasiatheria</taxon>
        <taxon>Artiodactyla</taxon>
        <taxon>Tylopoda</taxon>
        <taxon>Camelidae</taxon>
        <taxon>Camelus</taxon>
    </lineage>
</organism>
<dbReference type="GO" id="GO:0007189">
    <property type="term" value="P:adenylate cyclase-activating G protein-coupled receptor signaling pathway"/>
    <property type="evidence" value="ECO:0007669"/>
    <property type="project" value="TreeGrafter"/>
</dbReference>